<reference evidence="2 3" key="2">
    <citation type="submission" date="2016-08" db="EMBL/GenBank/DDBJ databases">
        <title>Pervasive Adenine N6-methylation of Active Genes in Fungi.</title>
        <authorList>
            <consortium name="DOE Joint Genome Institute"/>
            <person name="Mondo S.J."/>
            <person name="Dannebaum R.O."/>
            <person name="Kuo R.C."/>
            <person name="Labutti K."/>
            <person name="Haridas S."/>
            <person name="Kuo A."/>
            <person name="Salamov A."/>
            <person name="Ahrendt S.R."/>
            <person name="Lipzen A."/>
            <person name="Sullivan W."/>
            <person name="Andreopoulos W.B."/>
            <person name="Clum A."/>
            <person name="Lindquist E."/>
            <person name="Daum C."/>
            <person name="Ramamoorthy G.K."/>
            <person name="Gryganskyi A."/>
            <person name="Culley D."/>
            <person name="Magnuson J.K."/>
            <person name="James T.Y."/>
            <person name="O'Malley M.A."/>
            <person name="Stajich J.E."/>
            <person name="Spatafora J.W."/>
            <person name="Visel A."/>
            <person name="Grigoriev I.V."/>
        </authorList>
    </citation>
    <scope>NUCLEOTIDE SEQUENCE [LARGE SCALE GENOMIC DNA]</scope>
    <source>
        <strain evidence="3">finn</strain>
    </source>
</reference>
<organism evidence="2 3">
    <name type="scientific">Piromyces finnis</name>
    <dbReference type="NCBI Taxonomy" id="1754191"/>
    <lineage>
        <taxon>Eukaryota</taxon>
        <taxon>Fungi</taxon>
        <taxon>Fungi incertae sedis</taxon>
        <taxon>Chytridiomycota</taxon>
        <taxon>Chytridiomycota incertae sedis</taxon>
        <taxon>Neocallimastigomycetes</taxon>
        <taxon>Neocallimastigales</taxon>
        <taxon>Neocallimastigaceae</taxon>
        <taxon>Piromyces</taxon>
    </lineage>
</organism>
<keyword evidence="1" id="KW-0812">Transmembrane</keyword>
<keyword evidence="1" id="KW-1133">Transmembrane helix</keyword>
<accession>A0A1Y1V170</accession>
<dbReference type="Proteomes" id="UP000193719">
    <property type="component" value="Unassembled WGS sequence"/>
</dbReference>
<keyword evidence="1" id="KW-0472">Membrane</keyword>
<evidence type="ECO:0000313" key="2">
    <source>
        <dbReference type="EMBL" id="ORX44852.1"/>
    </source>
</evidence>
<dbReference type="OrthoDB" id="2144626at2759"/>
<name>A0A1Y1V170_9FUNG</name>
<feature type="transmembrane region" description="Helical" evidence="1">
    <location>
        <begin position="221"/>
        <end position="242"/>
    </location>
</feature>
<proteinExistence type="predicted"/>
<gene>
    <name evidence="2" type="ORF">BCR36DRAFT_359122</name>
</gene>
<dbReference type="EMBL" id="MCFH01000043">
    <property type="protein sequence ID" value="ORX44852.1"/>
    <property type="molecule type" value="Genomic_DNA"/>
</dbReference>
<evidence type="ECO:0000256" key="1">
    <source>
        <dbReference type="SAM" id="Phobius"/>
    </source>
</evidence>
<sequence length="255" mass="29075">MDSIDKNNIVINVEKEPEKSKKVTFSCFRIGDSSSKAFVIRVSTNNQIYSIKEHISKSFEPRIIPRYLKLFVPIEEEIFPYSPQLSSIKSFNKAKHEGTIKVVEIEKPLKKISDEEYLLNRIKGNPEALDIIILDDNLQRSIDNFVSNSMAEISFGSRQNLVNDNNSTLSKEKLFQNNGSSSNFLSYESSASLYSKNHKNSKVMKSIEKVEKKISIKNKKVRITVSIVAVLVIILIVGFTWIPRTNSINQVNKKE</sequence>
<comment type="caution">
    <text evidence="2">The sequence shown here is derived from an EMBL/GenBank/DDBJ whole genome shotgun (WGS) entry which is preliminary data.</text>
</comment>
<dbReference type="AlphaFoldDB" id="A0A1Y1V170"/>
<protein>
    <submittedName>
        <fullName evidence="2">Uncharacterized protein</fullName>
    </submittedName>
</protein>
<keyword evidence="3" id="KW-1185">Reference proteome</keyword>
<evidence type="ECO:0000313" key="3">
    <source>
        <dbReference type="Proteomes" id="UP000193719"/>
    </source>
</evidence>
<reference evidence="2 3" key="1">
    <citation type="submission" date="2016-08" db="EMBL/GenBank/DDBJ databases">
        <title>Genomes of anaerobic fungi encode conserved fungal cellulosomes for biomass hydrolysis.</title>
        <authorList>
            <consortium name="DOE Joint Genome Institute"/>
            <person name="Haitjema C.H."/>
            <person name="Gilmore S.P."/>
            <person name="Henske J.K."/>
            <person name="Solomon K.V."/>
            <person name="De Groot R."/>
            <person name="Kuo A."/>
            <person name="Mondo S.J."/>
            <person name="Salamov A.A."/>
            <person name="Labutti K."/>
            <person name="Zhao Z."/>
            <person name="Chiniquy J."/>
            <person name="Barry K."/>
            <person name="Brewer H.M."/>
            <person name="Purvine S.O."/>
            <person name="Wright A.T."/>
            <person name="Boxma B."/>
            <person name="Van Alen T."/>
            <person name="Hackstein J.H."/>
            <person name="Baker S.E."/>
            <person name="Grigoriev I.V."/>
            <person name="O'Malley M.A."/>
        </authorList>
    </citation>
    <scope>NUCLEOTIDE SEQUENCE [LARGE SCALE GENOMIC DNA]</scope>
    <source>
        <strain evidence="3">finn</strain>
    </source>
</reference>